<keyword evidence="2" id="KW-1185">Reference proteome</keyword>
<gene>
    <name evidence="1" type="ORF">CCMP2556_LOCUS53188</name>
</gene>
<evidence type="ECO:0000313" key="1">
    <source>
        <dbReference type="EMBL" id="CAK9115051.1"/>
    </source>
</evidence>
<evidence type="ECO:0000313" key="2">
    <source>
        <dbReference type="Proteomes" id="UP001642484"/>
    </source>
</evidence>
<reference evidence="1 2" key="1">
    <citation type="submission" date="2024-02" db="EMBL/GenBank/DDBJ databases">
        <authorList>
            <person name="Chen Y."/>
            <person name="Shah S."/>
            <person name="Dougan E. K."/>
            <person name="Thang M."/>
            <person name="Chan C."/>
        </authorList>
    </citation>
    <scope>NUCLEOTIDE SEQUENCE [LARGE SCALE GENOMIC DNA]</scope>
</reference>
<sequence>MRYVSLSLWCDSCEDGALLKFSPVLEECLWFSEAQFQVFQEAPLNDLAGSLNRQDRQVPGCSAWSTGLHGACLPWRTKCAPRRRRVLASDGPFGSEGNKTWVTCDSLVKMLQDRDQSIMDIFKLLTLVRI</sequence>
<proteinExistence type="predicted"/>
<comment type="caution">
    <text evidence="1">The sequence shown here is derived from an EMBL/GenBank/DDBJ whole genome shotgun (WGS) entry which is preliminary data.</text>
</comment>
<protein>
    <submittedName>
        <fullName evidence="1">Uncharacterized protein</fullName>
    </submittedName>
</protein>
<dbReference type="Proteomes" id="UP001642484">
    <property type="component" value="Unassembled WGS sequence"/>
</dbReference>
<name>A0ABP0SS53_9DINO</name>
<dbReference type="EMBL" id="CAXAMN010028084">
    <property type="protein sequence ID" value="CAK9115051.1"/>
    <property type="molecule type" value="Genomic_DNA"/>
</dbReference>
<organism evidence="1 2">
    <name type="scientific">Durusdinium trenchii</name>
    <dbReference type="NCBI Taxonomy" id="1381693"/>
    <lineage>
        <taxon>Eukaryota</taxon>
        <taxon>Sar</taxon>
        <taxon>Alveolata</taxon>
        <taxon>Dinophyceae</taxon>
        <taxon>Suessiales</taxon>
        <taxon>Symbiodiniaceae</taxon>
        <taxon>Durusdinium</taxon>
    </lineage>
</organism>
<accession>A0ABP0SS53</accession>